<feature type="compositionally biased region" description="Basic and acidic residues" evidence="1">
    <location>
        <begin position="619"/>
        <end position="631"/>
    </location>
</feature>
<feature type="compositionally biased region" description="Polar residues" evidence="1">
    <location>
        <begin position="971"/>
        <end position="986"/>
    </location>
</feature>
<dbReference type="InterPro" id="IPR036420">
    <property type="entry name" value="BRCT_dom_sf"/>
</dbReference>
<feature type="compositionally biased region" description="Polar residues" evidence="1">
    <location>
        <begin position="158"/>
        <end position="168"/>
    </location>
</feature>
<dbReference type="CDD" id="cd04508">
    <property type="entry name" value="Tudor_SF"/>
    <property type="match status" value="1"/>
</dbReference>
<feature type="compositionally biased region" description="Basic and acidic residues" evidence="1">
    <location>
        <begin position="128"/>
        <end position="156"/>
    </location>
</feature>
<feature type="compositionally biased region" description="Basic and acidic residues" evidence="1">
    <location>
        <begin position="851"/>
        <end position="870"/>
    </location>
</feature>
<feature type="compositionally biased region" description="Polar residues" evidence="1">
    <location>
        <begin position="355"/>
        <end position="370"/>
    </location>
</feature>
<dbReference type="CDD" id="cd17745">
    <property type="entry name" value="BRCT_p53bp1_rpt1"/>
    <property type="match status" value="1"/>
</dbReference>
<evidence type="ECO:0000256" key="1">
    <source>
        <dbReference type="SAM" id="MobiDB-lite"/>
    </source>
</evidence>
<gene>
    <name evidence="2" type="ORF">C6P46_000843</name>
</gene>
<comment type="caution">
    <text evidence="2">The sequence shown here is derived from an EMBL/GenBank/DDBJ whole genome shotgun (WGS) entry which is preliminary data.</text>
</comment>
<dbReference type="SUPFAM" id="SSF52113">
    <property type="entry name" value="BRCT domain"/>
    <property type="match status" value="1"/>
</dbReference>
<feature type="compositionally biased region" description="Basic and acidic residues" evidence="1">
    <location>
        <begin position="485"/>
        <end position="502"/>
    </location>
</feature>
<feature type="region of interest" description="Disordered" evidence="1">
    <location>
        <begin position="1198"/>
        <end position="1247"/>
    </location>
</feature>
<feature type="compositionally biased region" description="Polar residues" evidence="1">
    <location>
        <begin position="594"/>
        <end position="604"/>
    </location>
</feature>
<feature type="compositionally biased region" description="Low complexity" evidence="1">
    <location>
        <begin position="987"/>
        <end position="1001"/>
    </location>
</feature>
<feature type="compositionally biased region" description="Basic residues" evidence="1">
    <location>
        <begin position="836"/>
        <end position="850"/>
    </location>
</feature>
<dbReference type="InterPro" id="IPR047249">
    <property type="entry name" value="BRCT_p53bp1-like_rpt1"/>
</dbReference>
<feature type="compositionally biased region" description="Low complexity" evidence="1">
    <location>
        <begin position="1018"/>
        <end position="1032"/>
    </location>
</feature>
<evidence type="ECO:0000313" key="2">
    <source>
        <dbReference type="EMBL" id="KAG0655555.1"/>
    </source>
</evidence>
<dbReference type="OrthoDB" id="129353at2759"/>
<feature type="compositionally biased region" description="Basic and acidic residues" evidence="1">
    <location>
        <begin position="713"/>
        <end position="730"/>
    </location>
</feature>
<dbReference type="Proteomes" id="UP000777482">
    <property type="component" value="Unassembled WGS sequence"/>
</dbReference>
<feature type="compositionally biased region" description="Polar residues" evidence="1">
    <location>
        <begin position="304"/>
        <end position="321"/>
    </location>
</feature>
<feature type="region of interest" description="Disordered" evidence="1">
    <location>
        <begin position="1"/>
        <end position="30"/>
    </location>
</feature>
<dbReference type="Gene3D" id="3.40.50.10190">
    <property type="entry name" value="BRCT domain"/>
    <property type="match status" value="1"/>
</dbReference>
<feature type="compositionally biased region" description="Basic and acidic residues" evidence="1">
    <location>
        <begin position="1216"/>
        <end position="1236"/>
    </location>
</feature>
<feature type="compositionally biased region" description="Basic and acidic residues" evidence="1">
    <location>
        <begin position="918"/>
        <end position="943"/>
    </location>
</feature>
<organism evidence="2 3">
    <name type="scientific">Rhodotorula mucilaginosa</name>
    <name type="common">Yeast</name>
    <name type="synonym">Rhodotorula rubra</name>
    <dbReference type="NCBI Taxonomy" id="5537"/>
    <lineage>
        <taxon>Eukaryota</taxon>
        <taxon>Fungi</taxon>
        <taxon>Dikarya</taxon>
        <taxon>Basidiomycota</taxon>
        <taxon>Pucciniomycotina</taxon>
        <taxon>Microbotryomycetes</taxon>
        <taxon>Sporidiobolales</taxon>
        <taxon>Sporidiobolaceae</taxon>
        <taxon>Rhodotorula</taxon>
    </lineage>
</organism>
<sequence>MSTRELVPNTPTSTAQQQQPGQSQQVESVGQSYLWSALARQPQLGAAGDAASGGDRDEQSDDALLDASNYAEDGAQPAREGDEDQLVQDSQASPQKDEDGTDELDSIEPSHSQPQNGPQDSFHLSQLAHDEPKSLGRTQHEQETFKRHPRQDRRLSEGGSTADQSNSGEVDDSRAPSASAAVSMDLTKAEGRVLHAQPPPTAKPSSPRFAPTDTTGVLEETMLPTQIEQDNAEEEEQGASRQQQKSDSQKENASPARSPTRPSSAAAERATSALGVRNSHINIDEQNGPSSSPAIERELLGSARLSTTSKRPPPTFQTGPNASASALEPASSADPDIAPSVLLLSPRKAALQSAPLGSSSGAPVQISSAGPSGEPMDLDGPITSTPAFLNAQPPDPSIAAARTVPNLAVAHADEPVQLSRNATEPVGVTPFATSSAMKAAPLPKQKKRREPWDDLSQDSSGSLAKSQNPAMQPARAVESGAATETDERMNDRVNPAEHKEEQGSNGGESAPDGREDEERDVVAIEREDAMSVEESMAATVPHEESVTTRSANATPSARQVGRLSQPEDDDQFSSLESGGPKRPTGQPALFAPESATSSPSQVSFSLAPIEFPTASAPEPPKEKKRLSDISELRSSSEVPPTQYEVPATQKEYDIFRSSNKSQEAAFDIPDKAEASQRKSPPPPARPAPGRALKRQPPPPSPVRNGVFATVPAAEDKSTENQHSGDADESMRPLGQAMDASTLAQATQRMQPVPESSPEVPLAKRARRVGPLIPSVAFAAGVIPDSDGPTSSEPVAGPSRIAAGPSEDLCDELSPLGSPRRQASPAPTTKAPEKGKAKSVAKGKGKSTRGRRVLESTESRDVLDLLADSKQDGAAAAEQEETNYDEVPTTRNAKGRSRRTSGDAAGRPSPPPKSGPKAKTVDKGKRRADEPPAGHDHGEEDAASPRKKKKQRSSISTADDFELDIVIGPVSSRLSTPAQSSPPNQTNRAAAARPPTTSSKTAAAKKKGKAKAEPKRRSTTGGSRTTASSAAAAAEDEPLAGPSRRRSAPVDGSVREASVVDEKPKLRRLPESAPFRRVFGLWRDDHCFYPGEIEWASSGTVFVRFDDTNTGKLRPSEIRYCRLNRGDRVLYLGQDADGPADIRQQLIVADVEQTAQPDAEEGDGNGNDHLQAEDRVTVLSTNGRKYRVPLKTLFIPGNRAPQLEKSRPTSSELTALEESKSKDGKTESNETESKNVEPKLAPAPKPFSLPAFEATRTATSIFSRTAFIVTKADRLKEGRATLDLAPYGAVMIDWPHLFRVRAAAADPKAPPQVEFQTEDFADIDEIFLLSDKHCSTPKYLAALALGIPCLSPDFATQSIKENIRLPWQQFVLPAGHLRCLDAVAIGSMYRAMTKTSFGLGSLEQAYRDGGVFADCSFLVVCKPYSKAKPDAKEKEAAQRHHYQIYALLACASARMVHFTASLADAKSASGYDLVLLVEDQDTIPPLPALLRSHKGLVTVTWVKQCLVAGRLLPPARLKEVAATAEAE</sequence>
<feature type="compositionally biased region" description="Polar residues" evidence="1">
    <location>
        <begin position="457"/>
        <end position="470"/>
    </location>
</feature>
<accession>A0A9P7B2Z6</accession>
<feature type="region of interest" description="Disordered" evidence="1">
    <location>
        <begin position="780"/>
        <end position="1059"/>
    </location>
</feature>
<feature type="compositionally biased region" description="Basic and acidic residues" evidence="1">
    <location>
        <begin position="520"/>
        <end position="529"/>
    </location>
</feature>
<feature type="region of interest" description="Disordered" evidence="1">
    <location>
        <begin position="351"/>
        <end position="402"/>
    </location>
</feature>
<feature type="compositionally biased region" description="Polar residues" evidence="1">
    <location>
        <begin position="109"/>
        <end position="124"/>
    </location>
</feature>
<proteinExistence type="predicted"/>
<reference evidence="2 3" key="1">
    <citation type="submission" date="2020-11" db="EMBL/GenBank/DDBJ databases">
        <title>Kefir isolates.</title>
        <authorList>
            <person name="Marcisauskas S."/>
            <person name="Kim Y."/>
            <person name="Blasche S."/>
        </authorList>
    </citation>
    <scope>NUCLEOTIDE SEQUENCE [LARGE SCALE GENOMIC DNA]</scope>
    <source>
        <strain evidence="2 3">KR</strain>
    </source>
</reference>
<feature type="region of interest" description="Disordered" evidence="1">
    <location>
        <begin position="44"/>
        <end position="339"/>
    </location>
</feature>
<dbReference type="InterPro" id="IPR047250">
    <property type="entry name" value="BRCT_p53bp1-like_rpt2"/>
</dbReference>
<protein>
    <recommendedName>
        <fullName evidence="4">BRCT domain-containing protein</fullName>
    </recommendedName>
</protein>
<keyword evidence="3" id="KW-1185">Reference proteome</keyword>
<evidence type="ECO:0000313" key="3">
    <source>
        <dbReference type="Proteomes" id="UP000777482"/>
    </source>
</evidence>
<feature type="compositionally biased region" description="Low complexity" evidence="1">
    <location>
        <begin position="322"/>
        <end position="333"/>
    </location>
</feature>
<evidence type="ECO:0008006" key="4">
    <source>
        <dbReference type="Google" id="ProtNLM"/>
    </source>
</evidence>
<feature type="region of interest" description="Disordered" evidence="1">
    <location>
        <begin position="415"/>
        <end position="765"/>
    </location>
</feature>
<name>A0A9P7B2Z6_RHOMI</name>
<feature type="compositionally biased region" description="Low complexity" evidence="1">
    <location>
        <begin position="11"/>
        <end position="30"/>
    </location>
</feature>
<feature type="compositionally biased region" description="Polar residues" evidence="1">
    <location>
        <begin position="279"/>
        <end position="293"/>
    </location>
</feature>
<feature type="compositionally biased region" description="Polar residues" evidence="1">
    <location>
        <begin position="547"/>
        <end position="557"/>
    </location>
</feature>
<dbReference type="CDD" id="cd17724">
    <property type="entry name" value="BRCT_p53bp1_rpt2"/>
    <property type="match status" value="1"/>
</dbReference>
<dbReference type="EMBL" id="PUHQ01000117">
    <property type="protein sequence ID" value="KAG0655555.1"/>
    <property type="molecule type" value="Genomic_DNA"/>
</dbReference>
<feature type="compositionally biased region" description="Low complexity" evidence="1">
    <location>
        <begin position="253"/>
        <end position="273"/>
    </location>
</feature>